<name>A0A077W2Y0_SALTM</name>
<dbReference type="EMBL" id="DAAGLI010000024">
    <property type="protein sequence ID" value="HAB3532464.1"/>
    <property type="molecule type" value="Genomic_DNA"/>
</dbReference>
<reference evidence="4" key="2">
    <citation type="journal article" date="2018" name="Genome Biol.">
        <title>SKESA: strategic k-mer extension for scrupulous assemblies.</title>
        <authorList>
            <person name="Souvorov A."/>
            <person name="Agarwala R."/>
            <person name="Lipman D.J."/>
        </authorList>
    </citation>
    <scope>NUCLEOTIDE SEQUENCE</scope>
    <source>
        <strain evidence="4">Salmonella enterica</strain>
    </source>
</reference>
<organism evidence="4">
    <name type="scientific">Salmonella typhimurium</name>
    <dbReference type="NCBI Taxonomy" id="90371"/>
    <lineage>
        <taxon>Bacteria</taxon>
        <taxon>Pseudomonadati</taxon>
        <taxon>Pseudomonadota</taxon>
        <taxon>Gammaproteobacteria</taxon>
        <taxon>Enterobacterales</taxon>
        <taxon>Enterobacteriaceae</taxon>
        <taxon>Salmonella</taxon>
    </lineage>
</organism>
<reference evidence="4" key="4">
    <citation type="submission" date="2019-06" db="EMBL/GenBank/DDBJ databases">
        <authorList>
            <consortium name="NCBI Pathogen Detection Project"/>
        </authorList>
    </citation>
    <scope>NUCLEOTIDE SEQUENCE</scope>
    <source>
        <strain evidence="4">Salmonella enterica</strain>
    </source>
</reference>
<keyword evidence="1" id="KW-0614">Plasmid</keyword>
<proteinExistence type="predicted"/>
<evidence type="ECO:0000313" key="4">
    <source>
        <dbReference type="EMBL" id="HAB3532464.1"/>
    </source>
</evidence>
<evidence type="ECO:0000313" key="3">
    <source>
        <dbReference type="EMBL" id="EDA7614699.1"/>
    </source>
</evidence>
<reference evidence="3" key="3">
    <citation type="submission" date="2018-07" db="EMBL/GenBank/DDBJ databases">
        <authorList>
            <person name="Ashton P.M."/>
            <person name="Dallman T."/>
            <person name="Nair S."/>
            <person name="De Pinna E."/>
            <person name="Peters T."/>
            <person name="Grant K."/>
        </authorList>
    </citation>
    <scope>NUCLEOTIDE SEQUENCE</scope>
    <source>
        <strain evidence="3">116039</strain>
        <strain evidence="2">582921</strain>
    </source>
</reference>
<evidence type="ECO:0000313" key="1">
    <source>
        <dbReference type="EMBL" id="APA22923.1"/>
    </source>
</evidence>
<geneLocation type="plasmid" evidence="1">
    <name>pIMP4-SEM1</name>
</geneLocation>
<dbReference type="RefSeq" id="WP_000115760.1">
    <property type="nucleotide sequence ID" value="NC_024983.1"/>
</dbReference>
<dbReference type="EMBL" id="AALLDS010000027">
    <property type="protein sequence ID" value="EDA7614699.1"/>
    <property type="molecule type" value="Genomic_DNA"/>
</dbReference>
<dbReference type="AlphaFoldDB" id="A0A077W2Y0"/>
<protein>
    <submittedName>
        <fullName evidence="4">Uncharacterized protein</fullName>
    </submittedName>
</protein>
<accession>A0A077W2Y0</accession>
<dbReference type="EMBL" id="AAHUQY010000028">
    <property type="protein sequence ID" value="ECA5343201.1"/>
    <property type="molecule type" value="Genomic_DNA"/>
</dbReference>
<reference evidence="1" key="1">
    <citation type="journal article" date="2016" name="Sci. Rep.">
        <title>Isolation and plasmid characterization of carbapenemase (IMP-4) producing Salmonella enterica Typhimurium from cats.</title>
        <authorList>
            <person name="Abraham S."/>
            <person name="O'Dea M."/>
            <person name="Trott D.J."/>
            <person name="Abraham R.J."/>
            <person name="Hughes D."/>
            <person name="Pang S."/>
            <person name="McKew G."/>
            <person name="Cheong E.Y."/>
            <person name="Merlino J."/>
            <person name="Saputra S."/>
            <person name="Malik R."/>
            <person name="Gottlieb T."/>
        </authorList>
    </citation>
    <scope>NUCLEOTIDE SEQUENCE</scope>
    <source>
        <strain evidence="1">MU1</strain>
        <plasmid evidence="1">pIMP4-SEM1</plasmid>
    </source>
</reference>
<sequence length="83" mass="9634">MSVNPEYTRVQHVQIIRERDGQKEVVRVYDEDGDVVLCLPAYIQDEEINLILRRLNDVYSVGYRVGDAARRRAIKKALGDDEE</sequence>
<evidence type="ECO:0000313" key="2">
    <source>
        <dbReference type="EMBL" id="ECA5343201.1"/>
    </source>
</evidence>
<dbReference type="EMBL" id="KX810825">
    <property type="protein sequence ID" value="APA22923.1"/>
    <property type="molecule type" value="Genomic_DNA"/>
</dbReference>
<gene>
    <name evidence="3" type="ORF">A3V89_18215</name>
    <name evidence="2" type="ORF">ELS01_22755</name>
    <name evidence="4" type="ORF">GJE27_22040</name>
</gene>